<sequence>MAWQQYPGWQVPPPAFIPPAFDPRFAPTPGVFVPQGLPSWMTPQAPPGHQPLPQQQGPPPPPGLSTPQGATAPLSRNHPTLHPVLSADTTLIRFDVSVPPSQSIIPDWFQSNRSQSAFTADQTGARPLHVRLLCKHPAAPWCIDIKAAPHGARDVGVTCEDIWGGIYAALQARIADSEWGFIVQDKGLVETVNKSIQRRVRSDPGASKHPLRIDCLGDAVLFRGMERDDEYAKLRLMPTSDKVKETWVIRLSN</sequence>
<dbReference type="Proteomes" id="UP000567179">
    <property type="component" value="Unassembled WGS sequence"/>
</dbReference>
<protein>
    <recommendedName>
        <fullName evidence="2">DUF6699 domain-containing protein</fullName>
    </recommendedName>
</protein>
<keyword evidence="4" id="KW-1185">Reference proteome</keyword>
<proteinExistence type="predicted"/>
<evidence type="ECO:0000313" key="4">
    <source>
        <dbReference type="Proteomes" id="UP000567179"/>
    </source>
</evidence>
<dbReference type="EMBL" id="JAACJJ010000003">
    <property type="protein sequence ID" value="KAF5328752.1"/>
    <property type="molecule type" value="Genomic_DNA"/>
</dbReference>
<dbReference type="InterPro" id="IPR046522">
    <property type="entry name" value="DUF6699"/>
</dbReference>
<evidence type="ECO:0000259" key="2">
    <source>
        <dbReference type="Pfam" id="PF20415"/>
    </source>
</evidence>
<comment type="caution">
    <text evidence="3">The sequence shown here is derived from an EMBL/GenBank/DDBJ whole genome shotgun (WGS) entry which is preliminary data.</text>
</comment>
<organism evidence="3 4">
    <name type="scientific">Psilocybe cf. subviscida</name>
    <dbReference type="NCBI Taxonomy" id="2480587"/>
    <lineage>
        <taxon>Eukaryota</taxon>
        <taxon>Fungi</taxon>
        <taxon>Dikarya</taxon>
        <taxon>Basidiomycota</taxon>
        <taxon>Agaricomycotina</taxon>
        <taxon>Agaricomycetes</taxon>
        <taxon>Agaricomycetidae</taxon>
        <taxon>Agaricales</taxon>
        <taxon>Agaricineae</taxon>
        <taxon>Strophariaceae</taxon>
        <taxon>Psilocybe</taxon>
    </lineage>
</organism>
<accession>A0A8H5F9T0</accession>
<gene>
    <name evidence="3" type="ORF">D9619_011626</name>
</gene>
<feature type="domain" description="DUF6699" evidence="2">
    <location>
        <begin position="92"/>
        <end position="229"/>
    </location>
</feature>
<evidence type="ECO:0000256" key="1">
    <source>
        <dbReference type="SAM" id="MobiDB-lite"/>
    </source>
</evidence>
<reference evidence="3 4" key="1">
    <citation type="journal article" date="2020" name="ISME J.">
        <title>Uncovering the hidden diversity of litter-decomposition mechanisms in mushroom-forming fungi.</title>
        <authorList>
            <person name="Floudas D."/>
            <person name="Bentzer J."/>
            <person name="Ahren D."/>
            <person name="Johansson T."/>
            <person name="Persson P."/>
            <person name="Tunlid A."/>
        </authorList>
    </citation>
    <scope>NUCLEOTIDE SEQUENCE [LARGE SCALE GENOMIC DNA]</scope>
    <source>
        <strain evidence="3 4">CBS 101986</strain>
    </source>
</reference>
<name>A0A8H5F9T0_9AGAR</name>
<dbReference type="AlphaFoldDB" id="A0A8H5F9T0"/>
<feature type="compositionally biased region" description="Pro residues" evidence="1">
    <location>
        <begin position="44"/>
        <end position="64"/>
    </location>
</feature>
<dbReference type="Pfam" id="PF20415">
    <property type="entry name" value="DUF6699"/>
    <property type="match status" value="1"/>
</dbReference>
<dbReference type="OrthoDB" id="21474at2759"/>
<feature type="region of interest" description="Disordered" evidence="1">
    <location>
        <begin position="35"/>
        <end position="80"/>
    </location>
</feature>
<evidence type="ECO:0000313" key="3">
    <source>
        <dbReference type="EMBL" id="KAF5328752.1"/>
    </source>
</evidence>